<dbReference type="RefSeq" id="WP_165243370.1">
    <property type="nucleotide sequence ID" value="NZ_JAAKZV010000243.1"/>
</dbReference>
<protein>
    <recommendedName>
        <fullName evidence="1">UPF0336 protein G5C51_34185</fullName>
    </recommendedName>
</protein>
<dbReference type="PIRSF" id="PIRSF018072">
    <property type="entry name" value="UCP018072"/>
    <property type="match status" value="1"/>
</dbReference>
<sequence>MPLDQSFVGRSYPPIAPYEVGREKIREFAEAVGDANPAYTDPDAAKALGHPDVIAPPTFVFAIAFRAAGQVIEDPQLGLDYSRVVHGDQKFAYSRPVRAGDRLTVTSTIESIKSMAGNDILDVRGEVHDESGEHVVTTMIKLVARAAEEG</sequence>
<dbReference type="AlphaFoldDB" id="A0A6G4UB36"/>
<dbReference type="Proteomes" id="UP000481583">
    <property type="component" value="Unassembled WGS sequence"/>
</dbReference>
<gene>
    <name evidence="3" type="ORF">G5C51_34185</name>
</gene>
<dbReference type="Gene3D" id="3.10.129.10">
    <property type="entry name" value="Hotdog Thioesterase"/>
    <property type="match status" value="1"/>
</dbReference>
<dbReference type="PANTHER" id="PTHR43437:SF3">
    <property type="entry name" value="HYDROXYACYL-THIOESTER DEHYDRATASE TYPE 2, MITOCHONDRIAL"/>
    <property type="match status" value="1"/>
</dbReference>
<dbReference type="InterPro" id="IPR029069">
    <property type="entry name" value="HotDog_dom_sf"/>
</dbReference>
<dbReference type="InterPro" id="IPR050965">
    <property type="entry name" value="UPF0336/Enoyl-CoA_hydratase"/>
</dbReference>
<comment type="similarity">
    <text evidence="1">Belongs to the UPF0336 family.</text>
</comment>
<organism evidence="3 4">
    <name type="scientific">Streptomyces coryli</name>
    <dbReference type="NCBI Taxonomy" id="1128680"/>
    <lineage>
        <taxon>Bacteria</taxon>
        <taxon>Bacillati</taxon>
        <taxon>Actinomycetota</taxon>
        <taxon>Actinomycetes</taxon>
        <taxon>Kitasatosporales</taxon>
        <taxon>Streptomycetaceae</taxon>
        <taxon>Streptomyces</taxon>
    </lineage>
</organism>
<dbReference type="PANTHER" id="PTHR43437">
    <property type="entry name" value="HYDROXYACYL-THIOESTER DEHYDRATASE TYPE 2, MITOCHONDRIAL-RELATED"/>
    <property type="match status" value="1"/>
</dbReference>
<evidence type="ECO:0000259" key="2">
    <source>
        <dbReference type="Pfam" id="PF13452"/>
    </source>
</evidence>
<dbReference type="GO" id="GO:0006633">
    <property type="term" value="P:fatty acid biosynthetic process"/>
    <property type="evidence" value="ECO:0007669"/>
    <property type="project" value="TreeGrafter"/>
</dbReference>
<reference evidence="3 4" key="1">
    <citation type="submission" date="2020-02" db="EMBL/GenBank/DDBJ databases">
        <title>Whole-genome analyses of novel actinobacteria.</title>
        <authorList>
            <person name="Sahin N."/>
        </authorList>
    </citation>
    <scope>NUCLEOTIDE SEQUENCE [LARGE SCALE GENOMIC DNA]</scope>
    <source>
        <strain evidence="3 4">A7024</strain>
    </source>
</reference>
<feature type="domain" description="FAS1-like dehydratase" evidence="2">
    <location>
        <begin position="6"/>
        <end position="137"/>
    </location>
</feature>
<comment type="caution">
    <text evidence="3">The sequence shown here is derived from an EMBL/GenBank/DDBJ whole genome shotgun (WGS) entry which is preliminary data.</text>
</comment>
<keyword evidence="4" id="KW-1185">Reference proteome</keyword>
<proteinExistence type="inferred from homology"/>
<name>A0A6G4UB36_9ACTN</name>
<dbReference type="EMBL" id="JAAKZV010000243">
    <property type="protein sequence ID" value="NGN68930.1"/>
    <property type="molecule type" value="Genomic_DNA"/>
</dbReference>
<dbReference type="SUPFAM" id="SSF54637">
    <property type="entry name" value="Thioesterase/thiol ester dehydrase-isomerase"/>
    <property type="match status" value="1"/>
</dbReference>
<dbReference type="Pfam" id="PF13452">
    <property type="entry name" value="FAS1_DH_region"/>
    <property type="match status" value="1"/>
</dbReference>
<accession>A0A6G4UB36</accession>
<dbReference type="InterPro" id="IPR016709">
    <property type="entry name" value="HadA-like"/>
</dbReference>
<dbReference type="CDD" id="cd03441">
    <property type="entry name" value="R_hydratase_like"/>
    <property type="match status" value="1"/>
</dbReference>
<evidence type="ECO:0000313" key="4">
    <source>
        <dbReference type="Proteomes" id="UP000481583"/>
    </source>
</evidence>
<evidence type="ECO:0000256" key="1">
    <source>
        <dbReference type="HAMAP-Rule" id="MF_00799"/>
    </source>
</evidence>
<dbReference type="HAMAP" id="MF_00799">
    <property type="entry name" value="UPF0336"/>
    <property type="match status" value="1"/>
</dbReference>
<evidence type="ECO:0000313" key="3">
    <source>
        <dbReference type="EMBL" id="NGN68930.1"/>
    </source>
</evidence>
<dbReference type="GO" id="GO:0019171">
    <property type="term" value="F:(3R)-hydroxyacyl-[acyl-carrier-protein] dehydratase activity"/>
    <property type="evidence" value="ECO:0007669"/>
    <property type="project" value="TreeGrafter"/>
</dbReference>
<dbReference type="InterPro" id="IPR039569">
    <property type="entry name" value="FAS1-like_DH_region"/>
</dbReference>